<evidence type="ECO:0000313" key="2">
    <source>
        <dbReference type="Proteomes" id="UP000470772"/>
    </source>
</evidence>
<dbReference type="Proteomes" id="UP000470772">
    <property type="component" value="Unassembled WGS sequence"/>
</dbReference>
<keyword evidence="2" id="KW-1185">Reference proteome</keyword>
<proteinExistence type="predicted"/>
<dbReference type="RefSeq" id="WP_054838267.1">
    <property type="nucleotide sequence ID" value="NZ_BBBY01000007.1"/>
</dbReference>
<gene>
    <name evidence="1" type="ORF">GC250_08255</name>
</gene>
<name>A0A6A9QJH2_SULME</name>
<comment type="caution">
    <text evidence="1">The sequence shown here is derived from an EMBL/GenBank/DDBJ whole genome shotgun (WGS) entry which is preliminary data.</text>
</comment>
<evidence type="ECO:0000313" key="1">
    <source>
        <dbReference type="EMBL" id="MUN29427.1"/>
    </source>
</evidence>
<organism evidence="1 2">
    <name type="scientific">Sulfuracidifex metallicus DSM 6482 = JCM 9184</name>
    <dbReference type="NCBI Taxonomy" id="523847"/>
    <lineage>
        <taxon>Archaea</taxon>
        <taxon>Thermoproteota</taxon>
        <taxon>Thermoprotei</taxon>
        <taxon>Sulfolobales</taxon>
        <taxon>Sulfolobaceae</taxon>
        <taxon>Sulfuracidifex</taxon>
    </lineage>
</organism>
<dbReference type="AlphaFoldDB" id="A0A6A9QJH2"/>
<dbReference type="EMBL" id="WGGD01000005">
    <property type="protein sequence ID" value="MUN29427.1"/>
    <property type="molecule type" value="Genomic_DNA"/>
</dbReference>
<dbReference type="OrthoDB" id="379665at2157"/>
<reference evidence="1 2" key="1">
    <citation type="submission" date="2019-10" db="EMBL/GenBank/DDBJ databases">
        <title>Sequencing and Assembly of Multiple Reported Metal-Biooxidizing Members of the Extremely Thermoacidophilic Archaeal Family Sulfolobaceae.</title>
        <authorList>
            <person name="Counts J.A."/>
            <person name="Kelly R.M."/>
        </authorList>
    </citation>
    <scope>NUCLEOTIDE SEQUENCE [LARGE SCALE GENOMIC DNA]</scope>
    <source>
        <strain evidence="1 2">DSM 6482</strain>
    </source>
</reference>
<accession>A0A6A9QJH2</accession>
<protein>
    <submittedName>
        <fullName evidence="1">Uncharacterized protein</fullName>
    </submittedName>
</protein>
<sequence length="427" mass="49598">MKYLLNELERKLRNAQEGGLIILPLSQRVEEEIKERVKGRFELLREYYGNVSKPDSTLVINPSSSPSLLVQLKRVILWESSEEYMRKMRLSFKLTNISVRNISPRIVSKERIEIISKVYDKFRYPVIPPNEEEGRLLSERGVEVVNRIQDLKYNKVILARQLKEAAYILLRSKVIDSGHLVDLTETSNMNEDWEKVRMAEAGVYGAPSIEEMNGFRPSSYPAKTKMDMEGKEKEVIITPRKGIPQIKLIKNNIYIGSIKLFEYFTEFNKISIKGRRLFSFDSKDIKSLLRITMSRDTVPFPTLTKDCETILKNRTLCTRISAELALTFLSLKTERRDLYAEVSKTIRRDVIREILNGNKKKYEMTYLGKKFFLVLEPEGEMYISLRGECEGGRSLKSKIKATSIISTTVKSRKIITQWIRSNLRLNE</sequence>